<reference evidence="2 3" key="1">
    <citation type="submission" date="2016-05" db="EMBL/GenBank/DDBJ databases">
        <title>A degradative enzymes factory behind the ericoid mycorrhizal symbiosis.</title>
        <authorList>
            <consortium name="DOE Joint Genome Institute"/>
            <person name="Martino E."/>
            <person name="Morin E."/>
            <person name="Grelet G."/>
            <person name="Kuo A."/>
            <person name="Kohler A."/>
            <person name="Daghino S."/>
            <person name="Barry K."/>
            <person name="Choi C."/>
            <person name="Cichocki N."/>
            <person name="Clum A."/>
            <person name="Copeland A."/>
            <person name="Hainaut M."/>
            <person name="Haridas S."/>
            <person name="Labutti K."/>
            <person name="Lindquist E."/>
            <person name="Lipzen A."/>
            <person name="Khouja H.-R."/>
            <person name="Murat C."/>
            <person name="Ohm R."/>
            <person name="Olson A."/>
            <person name="Spatafora J."/>
            <person name="Veneault-Fourrey C."/>
            <person name="Henrissat B."/>
            <person name="Grigoriev I."/>
            <person name="Martin F."/>
            <person name="Perotto S."/>
        </authorList>
    </citation>
    <scope>NUCLEOTIDE SEQUENCE [LARGE SCALE GENOMIC DNA]</scope>
    <source>
        <strain evidence="2 3">UAMH 7357</strain>
    </source>
</reference>
<dbReference type="Pfam" id="PF06985">
    <property type="entry name" value="HET"/>
    <property type="match status" value="1"/>
</dbReference>
<dbReference type="PANTHER" id="PTHR33112">
    <property type="entry name" value="DOMAIN PROTEIN, PUTATIVE-RELATED"/>
    <property type="match status" value="1"/>
</dbReference>
<dbReference type="InterPro" id="IPR010730">
    <property type="entry name" value="HET"/>
</dbReference>
<evidence type="ECO:0000259" key="1">
    <source>
        <dbReference type="Pfam" id="PF06985"/>
    </source>
</evidence>
<evidence type="ECO:0000313" key="3">
    <source>
        <dbReference type="Proteomes" id="UP000235672"/>
    </source>
</evidence>
<accession>A0A2J6PFV8</accession>
<proteinExistence type="predicted"/>
<sequence length="876" mass="99712">MLCKLCQKIRPPHQSQRTSIRYTVKVQEHSCLVRHHANFSDLIQSAINGCELCSLFRPFIENALVEAAKERENDHEVGEYPGWFADDPFEDVNAHLPMIRLTKDIIYEDEGDRYQWLDCRLDEKNDAHRKATEEALEREEEEDILRGLLPKNRNKTDNYEILQWLSQDKNKYTGPEQIWIRGWTYYDDEFKQGGQYEASTVLTLGAGALDIEYLDLDRLEWCIDNKHFGSGRTALVMEIPGLWLHKIIGLTIHREEPLSDIEPHFEFFQRRANLKKLSPPVYALDVAEDPKTDACLRLVRNWLSSCVGSHARCEQLSGTEVPTRLIDVGLINSSQDVHLQAMAPQDQKIPYVTLSHCWGSDVAQITRLTKNTLEEMMESINETTISKSFQDAITITRGLHIPYLWIDALCIIQDSDEDWAIESAKMAQYYKGGSVMISALASPSAGHGILHPRRSDTNAVNVSLHNHDLYIRPALEDSLSVIQDGTHRHSQVRQEISVQPLNTRAWTLQERLFAPRIIHYAAQQLIWQCKTCIASEDNQFSFLPGGRVLSPVIDLVNLDTERSTNVGKNIRPTIQSTGWYNLLQEYTKRQITYPLDLLPGISGLAREVQDLTGIKYLAGIWDASPSILLHSLLWRVGSLSRSPPPTRSHNGSPTWSWSSLRGEITQIDKGPHNFISQPLLDPVFFFRQATPLTANSFGQVSGARIYMSGFVHAYTGPSTFAEFQTRKLVERLRIGDKEKGSHAYGESALIYDNSSVRDPYADLAAITAIGEAQQEPQIQLDIPDVGYDFSTRGGEEGEQHILLFMGRWNDDPKSDKDLNAEQQFLLLRRVRMIDESRKHADNWPIFERVGIAEVQDPYLLDISAAEEWERKTGILV</sequence>
<organism evidence="2 3">
    <name type="scientific">Hyaloscypha hepaticicola</name>
    <dbReference type="NCBI Taxonomy" id="2082293"/>
    <lineage>
        <taxon>Eukaryota</taxon>
        <taxon>Fungi</taxon>
        <taxon>Dikarya</taxon>
        <taxon>Ascomycota</taxon>
        <taxon>Pezizomycotina</taxon>
        <taxon>Leotiomycetes</taxon>
        <taxon>Helotiales</taxon>
        <taxon>Hyaloscyphaceae</taxon>
        <taxon>Hyaloscypha</taxon>
    </lineage>
</organism>
<dbReference type="PANTHER" id="PTHR33112:SF16">
    <property type="entry name" value="HETEROKARYON INCOMPATIBILITY DOMAIN-CONTAINING PROTEIN"/>
    <property type="match status" value="1"/>
</dbReference>
<gene>
    <name evidence="2" type="ORF">NA56DRAFT_756190</name>
</gene>
<dbReference type="OrthoDB" id="47007at2759"/>
<feature type="domain" description="Heterokaryon incompatibility" evidence="1">
    <location>
        <begin position="351"/>
        <end position="510"/>
    </location>
</feature>
<dbReference type="STRING" id="1745343.A0A2J6PFV8"/>
<keyword evidence="3" id="KW-1185">Reference proteome</keyword>
<dbReference type="EMBL" id="KZ613539">
    <property type="protein sequence ID" value="PMD12921.1"/>
    <property type="molecule type" value="Genomic_DNA"/>
</dbReference>
<name>A0A2J6PFV8_9HELO</name>
<dbReference type="Proteomes" id="UP000235672">
    <property type="component" value="Unassembled WGS sequence"/>
</dbReference>
<evidence type="ECO:0000313" key="2">
    <source>
        <dbReference type="EMBL" id="PMD12921.1"/>
    </source>
</evidence>
<protein>
    <submittedName>
        <fullName evidence="2">HET-domain-containing protein</fullName>
    </submittedName>
</protein>
<dbReference type="AlphaFoldDB" id="A0A2J6PFV8"/>